<protein>
    <submittedName>
        <fullName evidence="1">GH19387</fullName>
    </submittedName>
</protein>
<reference evidence="1 2" key="1">
    <citation type="journal article" date="2007" name="Nature">
        <title>Evolution of genes and genomes on the Drosophila phylogeny.</title>
        <authorList>
            <consortium name="Drosophila 12 Genomes Consortium"/>
            <person name="Clark A.G."/>
            <person name="Eisen M.B."/>
            <person name="Smith D.R."/>
            <person name="Bergman C.M."/>
            <person name="Oliver B."/>
            <person name="Markow T.A."/>
            <person name="Kaufman T.C."/>
            <person name="Kellis M."/>
            <person name="Gelbart W."/>
            <person name="Iyer V.N."/>
            <person name="Pollard D.A."/>
            <person name="Sackton T.B."/>
            <person name="Larracuente A.M."/>
            <person name="Singh N.D."/>
            <person name="Abad J.P."/>
            <person name="Abt D.N."/>
            <person name="Adryan B."/>
            <person name="Aguade M."/>
            <person name="Akashi H."/>
            <person name="Anderson W.W."/>
            <person name="Aquadro C.F."/>
            <person name="Ardell D.H."/>
            <person name="Arguello R."/>
            <person name="Artieri C.G."/>
            <person name="Barbash D.A."/>
            <person name="Barker D."/>
            <person name="Barsanti P."/>
            <person name="Batterham P."/>
            <person name="Batzoglou S."/>
            <person name="Begun D."/>
            <person name="Bhutkar A."/>
            <person name="Blanco E."/>
            <person name="Bosak S.A."/>
            <person name="Bradley R.K."/>
            <person name="Brand A.D."/>
            <person name="Brent M.R."/>
            <person name="Brooks A.N."/>
            <person name="Brown R.H."/>
            <person name="Butlin R.K."/>
            <person name="Caggese C."/>
            <person name="Calvi B.R."/>
            <person name="Bernardo de Carvalho A."/>
            <person name="Caspi A."/>
            <person name="Castrezana S."/>
            <person name="Celniker S.E."/>
            <person name="Chang J.L."/>
            <person name="Chapple C."/>
            <person name="Chatterji S."/>
            <person name="Chinwalla A."/>
            <person name="Civetta A."/>
            <person name="Clifton S.W."/>
            <person name="Comeron J.M."/>
            <person name="Costello J.C."/>
            <person name="Coyne J.A."/>
            <person name="Daub J."/>
            <person name="David R.G."/>
            <person name="Delcher A.L."/>
            <person name="Delehaunty K."/>
            <person name="Do C.B."/>
            <person name="Ebling H."/>
            <person name="Edwards K."/>
            <person name="Eickbush T."/>
            <person name="Evans J.D."/>
            <person name="Filipski A."/>
            <person name="Findeiss S."/>
            <person name="Freyhult E."/>
            <person name="Fulton L."/>
            <person name="Fulton R."/>
            <person name="Garcia A.C."/>
            <person name="Gardiner A."/>
            <person name="Garfield D.A."/>
            <person name="Garvin B.E."/>
            <person name="Gibson G."/>
            <person name="Gilbert D."/>
            <person name="Gnerre S."/>
            <person name="Godfrey J."/>
            <person name="Good R."/>
            <person name="Gotea V."/>
            <person name="Gravely B."/>
            <person name="Greenberg A.J."/>
            <person name="Griffiths-Jones S."/>
            <person name="Gross S."/>
            <person name="Guigo R."/>
            <person name="Gustafson E.A."/>
            <person name="Haerty W."/>
            <person name="Hahn M.W."/>
            <person name="Halligan D.L."/>
            <person name="Halpern A.L."/>
            <person name="Halter G.M."/>
            <person name="Han M.V."/>
            <person name="Heger A."/>
            <person name="Hillier L."/>
            <person name="Hinrichs A.S."/>
            <person name="Holmes I."/>
            <person name="Hoskins R.A."/>
            <person name="Hubisz M.J."/>
            <person name="Hultmark D."/>
            <person name="Huntley M.A."/>
            <person name="Jaffe D.B."/>
            <person name="Jagadeeshan S."/>
            <person name="Jeck W.R."/>
            <person name="Johnson J."/>
            <person name="Jones C.D."/>
            <person name="Jordan W.C."/>
            <person name="Karpen G.H."/>
            <person name="Kataoka E."/>
            <person name="Keightley P.D."/>
            <person name="Kheradpour P."/>
            <person name="Kirkness E.F."/>
            <person name="Koerich L.B."/>
            <person name="Kristiansen K."/>
            <person name="Kudrna D."/>
            <person name="Kulathinal R.J."/>
            <person name="Kumar S."/>
            <person name="Kwok R."/>
            <person name="Lander E."/>
            <person name="Langley C.H."/>
            <person name="Lapoint R."/>
            <person name="Lazzaro B.P."/>
            <person name="Lee S.J."/>
            <person name="Levesque L."/>
            <person name="Li R."/>
            <person name="Lin C.F."/>
            <person name="Lin M.F."/>
            <person name="Lindblad-Toh K."/>
            <person name="Llopart A."/>
            <person name="Long M."/>
            <person name="Low L."/>
            <person name="Lozovsky E."/>
            <person name="Lu J."/>
            <person name="Luo M."/>
            <person name="Machado C.A."/>
            <person name="Makalowski W."/>
            <person name="Marzo M."/>
            <person name="Matsuda M."/>
            <person name="Matzkin L."/>
            <person name="McAllister B."/>
            <person name="McBride C.S."/>
            <person name="McKernan B."/>
            <person name="McKernan K."/>
            <person name="Mendez-Lago M."/>
            <person name="Minx P."/>
            <person name="Mollenhauer M.U."/>
            <person name="Montooth K."/>
            <person name="Mount S.M."/>
            <person name="Mu X."/>
            <person name="Myers E."/>
            <person name="Negre B."/>
            <person name="Newfeld S."/>
            <person name="Nielsen R."/>
            <person name="Noor M.A."/>
            <person name="O'Grady P."/>
            <person name="Pachter L."/>
            <person name="Papaceit M."/>
            <person name="Parisi M.J."/>
            <person name="Parisi M."/>
            <person name="Parts L."/>
            <person name="Pedersen J.S."/>
            <person name="Pesole G."/>
            <person name="Phillippy A.M."/>
            <person name="Ponting C.P."/>
            <person name="Pop M."/>
            <person name="Porcelli D."/>
            <person name="Powell J.R."/>
            <person name="Prohaska S."/>
            <person name="Pruitt K."/>
            <person name="Puig M."/>
            <person name="Quesneville H."/>
            <person name="Ram K.R."/>
            <person name="Rand D."/>
            <person name="Rasmussen M.D."/>
            <person name="Reed L.K."/>
            <person name="Reenan R."/>
            <person name="Reily A."/>
            <person name="Remington K.A."/>
            <person name="Rieger T.T."/>
            <person name="Ritchie M.G."/>
            <person name="Robin C."/>
            <person name="Rogers Y.H."/>
            <person name="Rohde C."/>
            <person name="Rozas J."/>
            <person name="Rubenfield M.J."/>
            <person name="Ruiz A."/>
            <person name="Russo S."/>
            <person name="Salzberg S.L."/>
            <person name="Sanchez-Gracia A."/>
            <person name="Saranga D.J."/>
            <person name="Sato H."/>
            <person name="Schaeffer S.W."/>
            <person name="Schatz M.C."/>
            <person name="Schlenke T."/>
            <person name="Schwartz R."/>
            <person name="Segarra C."/>
            <person name="Singh R.S."/>
            <person name="Sirot L."/>
            <person name="Sirota M."/>
            <person name="Sisneros N.B."/>
            <person name="Smith C.D."/>
            <person name="Smith T.F."/>
            <person name="Spieth J."/>
            <person name="Stage D.E."/>
            <person name="Stark A."/>
            <person name="Stephan W."/>
            <person name="Strausberg R.L."/>
            <person name="Strempel S."/>
            <person name="Sturgill D."/>
            <person name="Sutton G."/>
            <person name="Sutton G.G."/>
            <person name="Tao W."/>
            <person name="Teichmann S."/>
            <person name="Tobari Y.N."/>
            <person name="Tomimura Y."/>
            <person name="Tsolas J.M."/>
            <person name="Valente V.L."/>
            <person name="Venter E."/>
            <person name="Venter J.C."/>
            <person name="Vicario S."/>
            <person name="Vieira F.G."/>
            <person name="Vilella A.J."/>
            <person name="Villasante A."/>
            <person name="Walenz B."/>
            <person name="Wang J."/>
            <person name="Wasserman M."/>
            <person name="Watts T."/>
            <person name="Wilson D."/>
            <person name="Wilson R.K."/>
            <person name="Wing R.A."/>
            <person name="Wolfner M.F."/>
            <person name="Wong A."/>
            <person name="Wong G.K."/>
            <person name="Wu C.I."/>
            <person name="Wu G."/>
            <person name="Yamamoto D."/>
            <person name="Yang H.P."/>
            <person name="Yang S.P."/>
            <person name="Yorke J.A."/>
            <person name="Yoshida K."/>
            <person name="Zdobnov E."/>
            <person name="Zhang P."/>
            <person name="Zhang Y."/>
            <person name="Zimin A.V."/>
            <person name="Baldwin J."/>
            <person name="Abdouelleil A."/>
            <person name="Abdulkadir J."/>
            <person name="Abebe A."/>
            <person name="Abera B."/>
            <person name="Abreu J."/>
            <person name="Acer S.C."/>
            <person name="Aftuck L."/>
            <person name="Alexander A."/>
            <person name="An P."/>
            <person name="Anderson E."/>
            <person name="Anderson S."/>
            <person name="Arachi H."/>
            <person name="Azer M."/>
            <person name="Bachantsang P."/>
            <person name="Barry A."/>
            <person name="Bayul T."/>
            <person name="Berlin A."/>
            <person name="Bessette D."/>
            <person name="Bloom T."/>
            <person name="Blye J."/>
            <person name="Boguslavskiy L."/>
            <person name="Bonnet C."/>
            <person name="Boukhgalter B."/>
            <person name="Bourzgui I."/>
            <person name="Brown A."/>
            <person name="Cahill P."/>
            <person name="Channer S."/>
            <person name="Cheshatsang Y."/>
            <person name="Chuda L."/>
            <person name="Citroen M."/>
            <person name="Collymore A."/>
            <person name="Cooke P."/>
            <person name="Costello M."/>
            <person name="D'Aco K."/>
            <person name="Daza R."/>
            <person name="De Haan G."/>
            <person name="DeGray S."/>
            <person name="DeMaso C."/>
            <person name="Dhargay N."/>
            <person name="Dooley K."/>
            <person name="Dooley E."/>
            <person name="Doricent M."/>
            <person name="Dorje P."/>
            <person name="Dorjee K."/>
            <person name="Dupes A."/>
            <person name="Elong R."/>
            <person name="Falk J."/>
            <person name="Farina A."/>
            <person name="Faro S."/>
            <person name="Ferguson D."/>
            <person name="Fisher S."/>
            <person name="Foley C.D."/>
            <person name="Franke A."/>
            <person name="Friedrich D."/>
            <person name="Gadbois L."/>
            <person name="Gearin G."/>
            <person name="Gearin C.R."/>
            <person name="Giannoukos G."/>
            <person name="Goode T."/>
            <person name="Graham J."/>
            <person name="Grandbois E."/>
            <person name="Grewal S."/>
            <person name="Gyaltsen K."/>
            <person name="Hafez N."/>
            <person name="Hagos B."/>
            <person name="Hall J."/>
            <person name="Henson C."/>
            <person name="Hollinger A."/>
            <person name="Honan T."/>
            <person name="Huard M.D."/>
            <person name="Hughes L."/>
            <person name="Hurhula B."/>
            <person name="Husby M.E."/>
            <person name="Kamat A."/>
            <person name="Kanga B."/>
            <person name="Kashin S."/>
            <person name="Khazanovich D."/>
            <person name="Kisner P."/>
            <person name="Lance K."/>
            <person name="Lara M."/>
            <person name="Lee W."/>
            <person name="Lennon N."/>
            <person name="Letendre F."/>
            <person name="LeVine R."/>
            <person name="Lipovsky A."/>
            <person name="Liu X."/>
            <person name="Liu J."/>
            <person name="Liu S."/>
            <person name="Lokyitsang T."/>
            <person name="Lokyitsang Y."/>
            <person name="Lubonja R."/>
            <person name="Lui A."/>
            <person name="MacDonald P."/>
            <person name="Magnisalis V."/>
            <person name="Maru K."/>
            <person name="Matthews C."/>
            <person name="McCusker W."/>
            <person name="McDonough S."/>
            <person name="Mehta T."/>
            <person name="Meldrim J."/>
            <person name="Meneus L."/>
            <person name="Mihai O."/>
            <person name="Mihalev A."/>
            <person name="Mihova T."/>
            <person name="Mittelman R."/>
            <person name="Mlenga V."/>
            <person name="Montmayeur A."/>
            <person name="Mulrain L."/>
            <person name="Navidi A."/>
            <person name="Naylor J."/>
            <person name="Negash T."/>
            <person name="Nguyen T."/>
            <person name="Nguyen N."/>
            <person name="Nicol R."/>
            <person name="Norbu C."/>
            <person name="Norbu N."/>
            <person name="Novod N."/>
            <person name="O'Neill B."/>
            <person name="Osman S."/>
            <person name="Markiewicz E."/>
            <person name="Oyono O.L."/>
            <person name="Patti C."/>
            <person name="Phunkhang P."/>
            <person name="Pierre F."/>
            <person name="Priest M."/>
            <person name="Raghuraman S."/>
            <person name="Rege F."/>
            <person name="Reyes R."/>
            <person name="Rise C."/>
            <person name="Rogov P."/>
            <person name="Ross K."/>
            <person name="Ryan E."/>
            <person name="Settipalli S."/>
            <person name="Shea T."/>
            <person name="Sherpa N."/>
            <person name="Shi L."/>
            <person name="Shih D."/>
            <person name="Sparrow T."/>
            <person name="Spaulding J."/>
            <person name="Stalker J."/>
            <person name="Stange-Thomann N."/>
            <person name="Stavropoulos S."/>
            <person name="Stone C."/>
            <person name="Strader C."/>
            <person name="Tesfaye S."/>
            <person name="Thomson T."/>
            <person name="Thoulutsang Y."/>
            <person name="Thoulutsang D."/>
            <person name="Topham K."/>
            <person name="Topping I."/>
            <person name="Tsamla T."/>
            <person name="Vassiliev H."/>
            <person name="Vo A."/>
            <person name="Wangchuk T."/>
            <person name="Wangdi T."/>
            <person name="Weiand M."/>
            <person name="Wilkinson J."/>
            <person name="Wilson A."/>
            <person name="Yadav S."/>
            <person name="Young G."/>
            <person name="Yu Q."/>
            <person name="Zembek L."/>
            <person name="Zhong D."/>
            <person name="Zimmer A."/>
            <person name="Zwirko Z."/>
            <person name="Jaffe D.B."/>
            <person name="Alvarez P."/>
            <person name="Brockman W."/>
            <person name="Butler J."/>
            <person name="Chin C."/>
            <person name="Gnerre S."/>
            <person name="Grabherr M."/>
            <person name="Kleber M."/>
            <person name="Mauceli E."/>
            <person name="MacCallum I."/>
        </authorList>
    </citation>
    <scope>NUCLEOTIDE SEQUENCE [LARGE SCALE GENOMIC DNA]</scope>
    <source>
        <strain evidence="2">Tucson 15287-2541.00</strain>
    </source>
</reference>
<dbReference type="InParanoid" id="B4JFT1"/>
<dbReference type="HOGENOM" id="CLU_2724842_0_0_1"/>
<keyword evidence="2" id="KW-1185">Reference proteome</keyword>
<gene>
    <name evidence="1" type="primary">Dgri\GH19387</name>
    <name evidence="1" type="ORF">Dgri_GH19387</name>
</gene>
<accession>B4JFT1</accession>
<dbReference type="Proteomes" id="UP000001070">
    <property type="component" value="Unassembled WGS sequence"/>
</dbReference>
<sequence length="72" mass="7820">MDTDMDMAKDMGMDMGMDMDMDMLRVRLHCPLCYVTGTDKAGPSKCCTISMGNATCQLHGDSVVEVVVVLVV</sequence>
<name>B4JFT1_DROGR</name>
<dbReference type="EMBL" id="CH916369">
    <property type="protein sequence ID" value="EDV93562.1"/>
    <property type="molecule type" value="Genomic_DNA"/>
</dbReference>
<dbReference type="AlphaFoldDB" id="B4JFT1"/>
<organism evidence="2">
    <name type="scientific">Drosophila grimshawi</name>
    <name type="common">Hawaiian fruit fly</name>
    <name type="synonym">Idiomyia grimshawi</name>
    <dbReference type="NCBI Taxonomy" id="7222"/>
    <lineage>
        <taxon>Eukaryota</taxon>
        <taxon>Metazoa</taxon>
        <taxon>Ecdysozoa</taxon>
        <taxon>Arthropoda</taxon>
        <taxon>Hexapoda</taxon>
        <taxon>Insecta</taxon>
        <taxon>Pterygota</taxon>
        <taxon>Neoptera</taxon>
        <taxon>Endopterygota</taxon>
        <taxon>Diptera</taxon>
        <taxon>Brachycera</taxon>
        <taxon>Muscomorpha</taxon>
        <taxon>Ephydroidea</taxon>
        <taxon>Drosophilidae</taxon>
        <taxon>Drosophila</taxon>
        <taxon>Hawaiian Drosophila</taxon>
    </lineage>
</organism>
<evidence type="ECO:0000313" key="1">
    <source>
        <dbReference type="EMBL" id="EDV93562.1"/>
    </source>
</evidence>
<evidence type="ECO:0000313" key="2">
    <source>
        <dbReference type="Proteomes" id="UP000001070"/>
    </source>
</evidence>
<proteinExistence type="predicted"/>